<dbReference type="EMBL" id="CAJZBQ010000040">
    <property type="protein sequence ID" value="CAG9326318.1"/>
    <property type="molecule type" value="Genomic_DNA"/>
</dbReference>
<keyword evidence="1" id="KW-1133">Transmembrane helix</keyword>
<proteinExistence type="predicted"/>
<feature type="signal peptide" evidence="2">
    <location>
        <begin position="1"/>
        <end position="17"/>
    </location>
</feature>
<dbReference type="AlphaFoldDB" id="A0AAU9JKU6"/>
<comment type="caution">
    <text evidence="3">The sequence shown here is derived from an EMBL/GenBank/DDBJ whole genome shotgun (WGS) entry which is preliminary data.</text>
</comment>
<reference evidence="3" key="1">
    <citation type="submission" date="2021-09" db="EMBL/GenBank/DDBJ databases">
        <authorList>
            <consortium name="AG Swart"/>
            <person name="Singh M."/>
            <person name="Singh A."/>
            <person name="Seah K."/>
            <person name="Emmerich C."/>
        </authorList>
    </citation>
    <scope>NUCLEOTIDE SEQUENCE</scope>
    <source>
        <strain evidence="3">ATCC30299</strain>
    </source>
</reference>
<name>A0AAU9JKU6_9CILI</name>
<evidence type="ECO:0000313" key="4">
    <source>
        <dbReference type="Proteomes" id="UP001162131"/>
    </source>
</evidence>
<keyword evidence="4" id="KW-1185">Reference proteome</keyword>
<organism evidence="3 4">
    <name type="scientific">Blepharisma stoltei</name>
    <dbReference type="NCBI Taxonomy" id="1481888"/>
    <lineage>
        <taxon>Eukaryota</taxon>
        <taxon>Sar</taxon>
        <taxon>Alveolata</taxon>
        <taxon>Ciliophora</taxon>
        <taxon>Postciliodesmatophora</taxon>
        <taxon>Heterotrichea</taxon>
        <taxon>Heterotrichida</taxon>
        <taxon>Blepharismidae</taxon>
        <taxon>Blepharisma</taxon>
    </lineage>
</organism>
<accession>A0AAU9JKU6</accession>
<feature type="chain" id="PRO_5043897139" evidence="2">
    <location>
        <begin position="18"/>
        <end position="133"/>
    </location>
</feature>
<protein>
    <submittedName>
        <fullName evidence="3">Uncharacterized protein</fullName>
    </submittedName>
</protein>
<sequence length="133" mass="15316">MKTQAILLLHLILIASASKTVFQSAIELKKNPVFRPIADEEIFSDDPPNFIQLSSRTSEVNNDNLFHRNKLAVVGILSFISVLVCCGLIQVVAHLSKRTNIEYLTMKDNYKQYQGLLKFKEFYKSYSKENFRK</sequence>
<dbReference type="Proteomes" id="UP001162131">
    <property type="component" value="Unassembled WGS sequence"/>
</dbReference>
<evidence type="ECO:0000313" key="3">
    <source>
        <dbReference type="EMBL" id="CAG9326318.1"/>
    </source>
</evidence>
<gene>
    <name evidence="3" type="ORF">BSTOLATCC_MIC40747</name>
</gene>
<evidence type="ECO:0000256" key="1">
    <source>
        <dbReference type="SAM" id="Phobius"/>
    </source>
</evidence>
<keyword evidence="1" id="KW-0472">Membrane</keyword>
<keyword evidence="2" id="KW-0732">Signal</keyword>
<feature type="transmembrane region" description="Helical" evidence="1">
    <location>
        <begin position="71"/>
        <end position="93"/>
    </location>
</feature>
<keyword evidence="1" id="KW-0812">Transmembrane</keyword>
<evidence type="ECO:0000256" key="2">
    <source>
        <dbReference type="SAM" id="SignalP"/>
    </source>
</evidence>